<name>A0A4Y7R6G3_9FIRM</name>
<proteinExistence type="predicted"/>
<dbReference type="AlphaFoldDB" id="A0A4Y7R6G3"/>
<organism evidence="1 2">
    <name type="scientific">Pelotomaculum schinkii</name>
    <dbReference type="NCBI Taxonomy" id="78350"/>
    <lineage>
        <taxon>Bacteria</taxon>
        <taxon>Bacillati</taxon>
        <taxon>Bacillota</taxon>
        <taxon>Clostridia</taxon>
        <taxon>Eubacteriales</taxon>
        <taxon>Desulfotomaculaceae</taxon>
        <taxon>Pelotomaculum</taxon>
    </lineage>
</organism>
<comment type="caution">
    <text evidence="1">The sequence shown here is derived from an EMBL/GenBank/DDBJ whole genome shotgun (WGS) entry which is preliminary data.</text>
</comment>
<protein>
    <recommendedName>
        <fullName evidence="3">Cysteine-rich domain-containing protein</fullName>
    </recommendedName>
</protein>
<gene>
    <name evidence="1" type="ORF">Psch_04164</name>
</gene>
<evidence type="ECO:0000313" key="1">
    <source>
        <dbReference type="EMBL" id="TEB04437.1"/>
    </source>
</evidence>
<keyword evidence="2" id="KW-1185">Reference proteome</keyword>
<sequence length="212" mass="24946">MKKLDYRIEELAFNGKYAQCCSFGGLISTVNPKLAQKIIEHRINASPYDYVTYCTNCRDDFARNGKPAWHMLDLIFEQPFNKRALRRPPSYSERRANRIHLKEELLNDLWGEKVEVPRNEYEKINLLLSEELAAKLVKDYILMDEVRQVIHYAGSTGYKLIDNDSKHFIAHLQLGIITYWVEYLPVSSGYKIYNAYSHRMQIMEEKNCNERA</sequence>
<evidence type="ECO:0008006" key="3">
    <source>
        <dbReference type="Google" id="ProtNLM"/>
    </source>
</evidence>
<dbReference type="EMBL" id="QFGA01000004">
    <property type="protein sequence ID" value="TEB04437.1"/>
    <property type="molecule type" value="Genomic_DNA"/>
</dbReference>
<evidence type="ECO:0000313" key="2">
    <source>
        <dbReference type="Proteomes" id="UP000298324"/>
    </source>
</evidence>
<reference evidence="1 2" key="1">
    <citation type="journal article" date="2018" name="Environ. Microbiol.">
        <title>Novel energy conservation strategies and behaviour of Pelotomaculum schinkii driving syntrophic propionate catabolism.</title>
        <authorList>
            <person name="Hidalgo-Ahumada C.A.P."/>
            <person name="Nobu M.K."/>
            <person name="Narihiro T."/>
            <person name="Tamaki H."/>
            <person name="Liu W.T."/>
            <person name="Kamagata Y."/>
            <person name="Stams A.J.M."/>
            <person name="Imachi H."/>
            <person name="Sousa D.Z."/>
        </authorList>
    </citation>
    <scope>NUCLEOTIDE SEQUENCE [LARGE SCALE GENOMIC DNA]</scope>
    <source>
        <strain evidence="1 2">HH</strain>
    </source>
</reference>
<accession>A0A4Y7R6G3</accession>
<dbReference type="Proteomes" id="UP000298324">
    <property type="component" value="Unassembled WGS sequence"/>
</dbReference>